<evidence type="ECO:0000313" key="1">
    <source>
        <dbReference type="EMBL" id="CAB4629090.1"/>
    </source>
</evidence>
<name>A0A6J6IX19_9ZZZZ</name>
<dbReference type="AlphaFoldDB" id="A0A6J6IX19"/>
<sequence length="127" mass="13665">MEVVNGAFGFSVRGDSSIDLTVNGVPLSESTSARAPFSSSNKIFASDFSLTEPSAPKSAVAATFFPSTVSKRAVNPRSVCAFKSHQEEEINAIRSRSFSTIKRVATDCTRPAEIRGITFFHRTGESL</sequence>
<accession>A0A6J6IX19</accession>
<dbReference type="EMBL" id="CAEZVH010000088">
    <property type="protein sequence ID" value="CAB4629090.1"/>
    <property type="molecule type" value="Genomic_DNA"/>
</dbReference>
<protein>
    <submittedName>
        <fullName evidence="1">Unannotated protein</fullName>
    </submittedName>
</protein>
<reference evidence="1" key="1">
    <citation type="submission" date="2020-05" db="EMBL/GenBank/DDBJ databases">
        <authorList>
            <person name="Chiriac C."/>
            <person name="Salcher M."/>
            <person name="Ghai R."/>
            <person name="Kavagutti S V."/>
        </authorList>
    </citation>
    <scope>NUCLEOTIDE SEQUENCE</scope>
</reference>
<proteinExistence type="predicted"/>
<organism evidence="1">
    <name type="scientific">freshwater metagenome</name>
    <dbReference type="NCBI Taxonomy" id="449393"/>
    <lineage>
        <taxon>unclassified sequences</taxon>
        <taxon>metagenomes</taxon>
        <taxon>ecological metagenomes</taxon>
    </lineage>
</organism>
<gene>
    <name evidence="1" type="ORF">UFOPK1951_00745</name>
</gene>